<accession>A0A5C6MRK2</accession>
<dbReference type="Pfam" id="PF02083">
    <property type="entry name" value="Urotensin_II"/>
    <property type="match status" value="1"/>
</dbReference>
<evidence type="ECO:0000313" key="10">
    <source>
        <dbReference type="EMBL" id="TWW56988.1"/>
    </source>
</evidence>
<evidence type="ECO:0000256" key="2">
    <source>
        <dbReference type="ARBA" id="ARBA00006719"/>
    </source>
</evidence>
<dbReference type="GO" id="GO:0005576">
    <property type="term" value="C:extracellular region"/>
    <property type="evidence" value="ECO:0007669"/>
    <property type="project" value="UniProtKB-SubCell"/>
</dbReference>
<keyword evidence="5 8" id="KW-0372">Hormone</keyword>
<dbReference type="EMBL" id="RHFK02000021">
    <property type="protein sequence ID" value="TWW56988.1"/>
    <property type="molecule type" value="Genomic_DNA"/>
</dbReference>
<sequence length="146" mass="16637">CTRFLSSRGSCRTRSHFHQQQLTGMMCYRQLSWAFLLLASGPLLAHPITDAAEMPYAGPASLEDRGSLDDMEQMFPLQDDYRYSTFLSGETSRDGARTSGLLPRGVKKEVLLEKQHLLDPFSQALGIRKQLRKRTGNNECFWKYCV</sequence>
<keyword evidence="3" id="KW-0964">Secreted</keyword>
<protein>
    <submittedName>
        <fullName evidence="10">Prepro-urotensin II-alpha</fullName>
    </submittedName>
</protein>
<keyword evidence="4" id="KW-0165">Cleavage on pair of basic residues</keyword>
<evidence type="ECO:0000256" key="5">
    <source>
        <dbReference type="ARBA" id="ARBA00022702"/>
    </source>
</evidence>
<dbReference type="PROSITE" id="PS00984">
    <property type="entry name" value="UROTENSIN_II"/>
    <property type="match status" value="1"/>
</dbReference>
<keyword evidence="7" id="KW-1015">Disulfide bond</keyword>
<gene>
    <name evidence="10" type="ORF">D4764_08G0009750</name>
</gene>
<dbReference type="PANTHER" id="PTHR14447">
    <property type="entry name" value="UROTENSIN 2"/>
    <property type="match status" value="1"/>
</dbReference>
<evidence type="ECO:0000256" key="8">
    <source>
        <dbReference type="RuleBase" id="RU000636"/>
    </source>
</evidence>
<comment type="caution">
    <text evidence="10">The sequence shown here is derived from an EMBL/GenBank/DDBJ whole genome shotgun (WGS) entry which is preliminary data.</text>
</comment>
<feature type="non-terminal residue" evidence="10">
    <location>
        <position position="1"/>
    </location>
</feature>
<comment type="subcellular location">
    <subcellularLocation>
        <location evidence="1 8">Secreted</location>
    </subcellularLocation>
</comment>
<name>A0A5C6MRK2_9TELE</name>
<keyword evidence="11" id="KW-1185">Reference proteome</keyword>
<dbReference type="Proteomes" id="UP000324091">
    <property type="component" value="Chromosome 8"/>
</dbReference>
<feature type="chain" id="PRO_5022685260" evidence="9">
    <location>
        <begin position="46"/>
        <end position="146"/>
    </location>
</feature>
<evidence type="ECO:0000256" key="6">
    <source>
        <dbReference type="ARBA" id="ARBA00022729"/>
    </source>
</evidence>
<evidence type="ECO:0000256" key="3">
    <source>
        <dbReference type="ARBA" id="ARBA00022525"/>
    </source>
</evidence>
<dbReference type="AlphaFoldDB" id="A0A5C6MRK2"/>
<comment type="similarity">
    <text evidence="2 8">Belongs to the urotensin-2 family.</text>
</comment>
<dbReference type="GO" id="GO:0005179">
    <property type="term" value="F:hormone activity"/>
    <property type="evidence" value="ECO:0007669"/>
    <property type="project" value="UniProtKB-KW"/>
</dbReference>
<organism evidence="10 11">
    <name type="scientific">Takifugu flavidus</name>
    <name type="common">sansaifugu</name>
    <dbReference type="NCBI Taxonomy" id="433684"/>
    <lineage>
        <taxon>Eukaryota</taxon>
        <taxon>Metazoa</taxon>
        <taxon>Chordata</taxon>
        <taxon>Craniata</taxon>
        <taxon>Vertebrata</taxon>
        <taxon>Euteleostomi</taxon>
        <taxon>Actinopterygii</taxon>
        <taxon>Neopterygii</taxon>
        <taxon>Teleostei</taxon>
        <taxon>Neoteleostei</taxon>
        <taxon>Acanthomorphata</taxon>
        <taxon>Eupercaria</taxon>
        <taxon>Tetraodontiformes</taxon>
        <taxon>Tetradontoidea</taxon>
        <taxon>Tetraodontidae</taxon>
        <taxon>Takifugu</taxon>
    </lineage>
</organism>
<dbReference type="PANTHER" id="PTHR14447:SF0">
    <property type="entry name" value="UROTENSIN-2"/>
    <property type="match status" value="1"/>
</dbReference>
<dbReference type="GO" id="GO:0008217">
    <property type="term" value="P:regulation of blood pressure"/>
    <property type="evidence" value="ECO:0007669"/>
    <property type="project" value="InterPro"/>
</dbReference>
<evidence type="ECO:0000256" key="7">
    <source>
        <dbReference type="ARBA" id="ARBA00023157"/>
    </source>
</evidence>
<evidence type="ECO:0000256" key="4">
    <source>
        <dbReference type="ARBA" id="ARBA00022685"/>
    </source>
</evidence>
<reference evidence="10 11" key="1">
    <citation type="submission" date="2019-04" db="EMBL/GenBank/DDBJ databases">
        <title>Chromosome genome assembly for Takifugu flavidus.</title>
        <authorList>
            <person name="Xiao S."/>
        </authorList>
    </citation>
    <scope>NUCLEOTIDE SEQUENCE [LARGE SCALE GENOMIC DNA]</scope>
    <source>
        <strain evidence="10">HTHZ2018</strain>
        <tissue evidence="10">Muscle</tissue>
    </source>
</reference>
<keyword evidence="6 9" id="KW-0732">Signal</keyword>
<proteinExistence type="inferred from homology"/>
<evidence type="ECO:0000313" key="11">
    <source>
        <dbReference type="Proteomes" id="UP000324091"/>
    </source>
</evidence>
<evidence type="ECO:0000256" key="1">
    <source>
        <dbReference type="ARBA" id="ARBA00004613"/>
    </source>
</evidence>
<feature type="signal peptide" evidence="9">
    <location>
        <begin position="1"/>
        <end position="45"/>
    </location>
</feature>
<dbReference type="GO" id="GO:0097746">
    <property type="term" value="P:blood vessel diameter maintenance"/>
    <property type="evidence" value="ECO:0007669"/>
    <property type="project" value="InterPro"/>
</dbReference>
<dbReference type="InterPro" id="IPR001483">
    <property type="entry name" value="Urotensin_II"/>
</dbReference>
<evidence type="ECO:0000256" key="9">
    <source>
        <dbReference type="SAM" id="SignalP"/>
    </source>
</evidence>